<proteinExistence type="predicted"/>
<keyword evidence="3" id="KW-1185">Reference proteome</keyword>
<dbReference type="Proteomes" id="UP000243797">
    <property type="component" value="Unassembled WGS sequence"/>
</dbReference>
<organism evidence="2 3">
    <name type="scientific">Sphaceloma murrayae</name>
    <dbReference type="NCBI Taxonomy" id="2082308"/>
    <lineage>
        <taxon>Eukaryota</taxon>
        <taxon>Fungi</taxon>
        <taxon>Dikarya</taxon>
        <taxon>Ascomycota</taxon>
        <taxon>Pezizomycotina</taxon>
        <taxon>Dothideomycetes</taxon>
        <taxon>Dothideomycetidae</taxon>
        <taxon>Myriangiales</taxon>
        <taxon>Elsinoaceae</taxon>
        <taxon>Sphaceloma</taxon>
    </lineage>
</organism>
<feature type="compositionally biased region" description="Low complexity" evidence="1">
    <location>
        <begin position="57"/>
        <end position="68"/>
    </location>
</feature>
<reference evidence="2 3" key="1">
    <citation type="submission" date="2017-06" db="EMBL/GenBank/DDBJ databases">
        <title>Draft genome sequence of a variant of Elsinoe murrayae.</title>
        <authorList>
            <person name="Cheng Q."/>
        </authorList>
    </citation>
    <scope>NUCLEOTIDE SEQUENCE [LARGE SCALE GENOMIC DNA]</scope>
    <source>
        <strain evidence="2 3">CQ-2017a</strain>
    </source>
</reference>
<dbReference type="InParanoid" id="A0A2K1QXW8"/>
<comment type="caution">
    <text evidence="2">The sequence shown here is derived from an EMBL/GenBank/DDBJ whole genome shotgun (WGS) entry which is preliminary data.</text>
</comment>
<dbReference type="AlphaFoldDB" id="A0A2K1QXW8"/>
<accession>A0A2K1QXW8</accession>
<evidence type="ECO:0000313" key="3">
    <source>
        <dbReference type="Proteomes" id="UP000243797"/>
    </source>
</evidence>
<dbReference type="EMBL" id="NKHZ01000029">
    <property type="protein sequence ID" value="PNS19877.1"/>
    <property type="molecule type" value="Genomic_DNA"/>
</dbReference>
<feature type="compositionally biased region" description="Polar residues" evidence="1">
    <location>
        <begin position="77"/>
        <end position="90"/>
    </location>
</feature>
<evidence type="ECO:0000256" key="1">
    <source>
        <dbReference type="SAM" id="MobiDB-lite"/>
    </source>
</evidence>
<feature type="region of interest" description="Disordered" evidence="1">
    <location>
        <begin position="57"/>
        <end position="90"/>
    </location>
</feature>
<name>A0A2K1QXW8_9PEZI</name>
<protein>
    <submittedName>
        <fullName evidence="2">Uncharacterized protein</fullName>
    </submittedName>
</protein>
<evidence type="ECO:0000313" key="2">
    <source>
        <dbReference type="EMBL" id="PNS19877.1"/>
    </source>
</evidence>
<gene>
    <name evidence="2" type="ORF">CAC42_7844</name>
</gene>
<sequence length="293" mass="33067">MCLRIWQYHGPCLIHPQQTIQHCPTWQQCHQLESTGSHPLPQQCRWTRQQCRPCIAPSTSAPATTSTPTPAPAPATLRTQPPASSTAQPLPSQAEMLATIQRYSTQLSARDFGGWLHAYLLHDQEQRAGLLGGPTTRAEAKMRAAGLETQYWLRVASTDRRRFEEAPGWIREENPARCFVCAARRQAEGNAASLNPPQRPAGQLPPVDPASRQYEIYRRLQNMTPRGFGMWLHAYLQADARSRIGWPSGTNTQEEAATEAEELEGQTWQALITQRRLKLEDAPSWVKEWLEED</sequence>